<dbReference type="PANTHER" id="PTHR21354">
    <property type="entry name" value="ZINC FINGER PROTEIN 511"/>
    <property type="match status" value="1"/>
</dbReference>
<feature type="compositionally biased region" description="Polar residues" evidence="1">
    <location>
        <begin position="32"/>
        <end position="42"/>
    </location>
</feature>
<dbReference type="OrthoDB" id="18440at2759"/>
<protein>
    <recommendedName>
        <fullName evidence="2">C2H2-type domain-containing protein</fullName>
    </recommendedName>
</protein>
<reference evidence="3 4" key="1">
    <citation type="journal article" date="2018" name="New Phytol.">
        <title>Comparative genomics and transcriptomics depict ericoid mycorrhizal fungi as versatile saprotrophs and plant mutualists.</title>
        <authorList>
            <person name="Martino E."/>
            <person name="Morin E."/>
            <person name="Grelet G.A."/>
            <person name="Kuo A."/>
            <person name="Kohler A."/>
            <person name="Daghino S."/>
            <person name="Barry K.W."/>
            <person name="Cichocki N."/>
            <person name="Clum A."/>
            <person name="Dockter R.B."/>
            <person name="Hainaut M."/>
            <person name="Kuo R.C."/>
            <person name="LaButti K."/>
            <person name="Lindahl B.D."/>
            <person name="Lindquist E.A."/>
            <person name="Lipzen A."/>
            <person name="Khouja H.R."/>
            <person name="Magnuson J."/>
            <person name="Murat C."/>
            <person name="Ohm R.A."/>
            <person name="Singer S.W."/>
            <person name="Spatafora J.W."/>
            <person name="Wang M."/>
            <person name="Veneault-Fourrey C."/>
            <person name="Henrissat B."/>
            <person name="Grigoriev I.V."/>
            <person name="Martin F.M."/>
            <person name="Perotto S."/>
        </authorList>
    </citation>
    <scope>NUCLEOTIDE SEQUENCE [LARGE SCALE GENOMIC DNA]</scope>
    <source>
        <strain evidence="3 4">ATCC 22711</strain>
    </source>
</reference>
<proteinExistence type="predicted"/>
<dbReference type="RefSeq" id="XP_024717850.1">
    <property type="nucleotide sequence ID" value="XM_024869592.1"/>
</dbReference>
<evidence type="ECO:0000256" key="1">
    <source>
        <dbReference type="SAM" id="MobiDB-lite"/>
    </source>
</evidence>
<dbReference type="GeneID" id="36577673"/>
<keyword evidence="4" id="KW-1185">Reference proteome</keyword>
<dbReference type="PANTHER" id="PTHR21354:SF0">
    <property type="entry name" value="ZINC FINGER PROTEIN 511"/>
    <property type="match status" value="1"/>
</dbReference>
<gene>
    <name evidence="3" type="ORF">M430DRAFT_80122</name>
</gene>
<evidence type="ECO:0000313" key="4">
    <source>
        <dbReference type="Proteomes" id="UP000241818"/>
    </source>
</evidence>
<organism evidence="3 4">
    <name type="scientific">Amorphotheca resinae ATCC 22711</name>
    <dbReference type="NCBI Taxonomy" id="857342"/>
    <lineage>
        <taxon>Eukaryota</taxon>
        <taxon>Fungi</taxon>
        <taxon>Dikarya</taxon>
        <taxon>Ascomycota</taxon>
        <taxon>Pezizomycotina</taxon>
        <taxon>Leotiomycetes</taxon>
        <taxon>Helotiales</taxon>
        <taxon>Amorphothecaceae</taxon>
        <taxon>Amorphotheca</taxon>
    </lineage>
</organism>
<name>A0A2T3AT93_AMORE</name>
<feature type="region of interest" description="Disordered" evidence="1">
    <location>
        <begin position="192"/>
        <end position="226"/>
    </location>
</feature>
<dbReference type="InParanoid" id="A0A2T3AT93"/>
<sequence>MAKRSREDFEPSSPASGNLGEPAAHSLPVASHNATAQASSPKIVQLDSGGGEAHPAIEMRCSLPPHRQTLSFSSYEEYETHYNKSHVHRCLECRKNFPTEHFLNLHIEENHDALVSVRKERGEKTYSCFVEDCEKKCSNPQKRRMHLIDKHLFPKDYDFYVVNDGIDHRTSMLRIGRHRKRSSAAQHLAEIEERARRRSSTLETVAGTDRQESSDDAAEAPAENKILTPRDVNVDIEGLTGAMSALKFVPPSVRFGRG</sequence>
<evidence type="ECO:0000313" key="3">
    <source>
        <dbReference type="EMBL" id="PSS10671.1"/>
    </source>
</evidence>
<feature type="region of interest" description="Disordered" evidence="1">
    <location>
        <begin position="1"/>
        <end position="51"/>
    </location>
</feature>
<evidence type="ECO:0000259" key="2">
    <source>
        <dbReference type="PROSITE" id="PS00028"/>
    </source>
</evidence>
<dbReference type="Proteomes" id="UP000241818">
    <property type="component" value="Unassembled WGS sequence"/>
</dbReference>
<feature type="domain" description="C2H2-type" evidence="2">
    <location>
        <begin position="90"/>
        <end position="111"/>
    </location>
</feature>
<dbReference type="AlphaFoldDB" id="A0A2T3AT93"/>
<dbReference type="EMBL" id="KZ679016">
    <property type="protein sequence ID" value="PSS10671.1"/>
    <property type="molecule type" value="Genomic_DNA"/>
</dbReference>
<dbReference type="InterPro" id="IPR013087">
    <property type="entry name" value="Znf_C2H2_type"/>
</dbReference>
<dbReference type="SMART" id="SM00355">
    <property type="entry name" value="ZnF_C2H2"/>
    <property type="match status" value="2"/>
</dbReference>
<dbReference type="InterPro" id="IPR039258">
    <property type="entry name" value="ZNF511"/>
</dbReference>
<dbReference type="PROSITE" id="PS00028">
    <property type="entry name" value="ZINC_FINGER_C2H2_1"/>
    <property type="match status" value="1"/>
</dbReference>
<accession>A0A2T3AT93</accession>
<feature type="non-terminal residue" evidence="3">
    <location>
        <position position="258"/>
    </location>
</feature>